<evidence type="ECO:0000256" key="3">
    <source>
        <dbReference type="ARBA" id="ARBA00023125"/>
    </source>
</evidence>
<evidence type="ECO:0000256" key="1">
    <source>
        <dbReference type="ARBA" id="ARBA00004123"/>
    </source>
</evidence>
<dbReference type="InterPro" id="IPR050142">
    <property type="entry name" value="MADS-box/MEF2_TF"/>
</dbReference>
<keyword evidence="11" id="KW-1185">Reference proteome</keyword>
<evidence type="ECO:0000256" key="6">
    <source>
        <dbReference type="SAM" id="Coils"/>
    </source>
</evidence>
<evidence type="ECO:0000313" key="11">
    <source>
        <dbReference type="Proteomes" id="UP000250235"/>
    </source>
</evidence>
<dbReference type="InterPro" id="IPR033896">
    <property type="entry name" value="MEF2-like_N"/>
</dbReference>
<evidence type="ECO:0000256" key="2">
    <source>
        <dbReference type="ARBA" id="ARBA00023015"/>
    </source>
</evidence>
<dbReference type="InterPro" id="IPR002100">
    <property type="entry name" value="TF_MADSbox"/>
</dbReference>
<keyword evidence="2" id="KW-0805">Transcription regulation</keyword>
<feature type="domain" description="K-box" evidence="9">
    <location>
        <begin position="87"/>
        <end position="180"/>
    </location>
</feature>
<dbReference type="GO" id="GO:0045944">
    <property type="term" value="P:positive regulation of transcription by RNA polymerase II"/>
    <property type="evidence" value="ECO:0007669"/>
    <property type="project" value="InterPro"/>
</dbReference>
<dbReference type="GO" id="GO:0003700">
    <property type="term" value="F:DNA-binding transcription factor activity"/>
    <property type="evidence" value="ECO:0007669"/>
    <property type="project" value="InterPro"/>
</dbReference>
<dbReference type="PROSITE" id="PS50066">
    <property type="entry name" value="MADS_BOX_2"/>
    <property type="match status" value="1"/>
</dbReference>
<dbReference type="GO" id="GO:0000977">
    <property type="term" value="F:RNA polymerase II transcription regulatory region sequence-specific DNA binding"/>
    <property type="evidence" value="ECO:0007669"/>
    <property type="project" value="InterPro"/>
</dbReference>
<evidence type="ECO:0000259" key="8">
    <source>
        <dbReference type="PROSITE" id="PS50066"/>
    </source>
</evidence>
<accession>A0A2Z7CZ95</accession>
<feature type="coiled-coil region" evidence="6">
    <location>
        <begin position="150"/>
        <end position="177"/>
    </location>
</feature>
<name>A0A2Z7CZ95_9LAMI</name>
<dbReference type="Proteomes" id="UP000250235">
    <property type="component" value="Unassembled WGS sequence"/>
</dbReference>
<evidence type="ECO:0000256" key="7">
    <source>
        <dbReference type="SAM" id="MobiDB-lite"/>
    </source>
</evidence>
<gene>
    <name evidence="10" type="ORF">F511_14151</name>
</gene>
<dbReference type="InterPro" id="IPR036879">
    <property type="entry name" value="TF_MADSbox_sf"/>
</dbReference>
<reference evidence="10 11" key="1">
    <citation type="journal article" date="2015" name="Proc. Natl. Acad. Sci. U.S.A.">
        <title>The resurrection genome of Boea hygrometrica: A blueprint for survival of dehydration.</title>
        <authorList>
            <person name="Xiao L."/>
            <person name="Yang G."/>
            <person name="Zhang L."/>
            <person name="Yang X."/>
            <person name="Zhao S."/>
            <person name="Ji Z."/>
            <person name="Zhou Q."/>
            <person name="Hu M."/>
            <person name="Wang Y."/>
            <person name="Chen M."/>
            <person name="Xu Y."/>
            <person name="Jin H."/>
            <person name="Xiao X."/>
            <person name="Hu G."/>
            <person name="Bao F."/>
            <person name="Hu Y."/>
            <person name="Wan P."/>
            <person name="Li L."/>
            <person name="Deng X."/>
            <person name="Kuang T."/>
            <person name="Xiang C."/>
            <person name="Zhu J.K."/>
            <person name="Oliver M.J."/>
            <person name="He Y."/>
        </authorList>
    </citation>
    <scope>NUCLEOTIDE SEQUENCE [LARGE SCALE GENOMIC DNA]</scope>
    <source>
        <strain evidence="11">cv. XS01</strain>
    </source>
</reference>
<protein>
    <submittedName>
        <fullName evidence="10">MADS transcriptional factor</fullName>
    </submittedName>
</protein>
<dbReference type="AlphaFoldDB" id="A0A2Z7CZ95"/>
<organism evidence="10 11">
    <name type="scientific">Dorcoceras hygrometricum</name>
    <dbReference type="NCBI Taxonomy" id="472368"/>
    <lineage>
        <taxon>Eukaryota</taxon>
        <taxon>Viridiplantae</taxon>
        <taxon>Streptophyta</taxon>
        <taxon>Embryophyta</taxon>
        <taxon>Tracheophyta</taxon>
        <taxon>Spermatophyta</taxon>
        <taxon>Magnoliopsida</taxon>
        <taxon>eudicotyledons</taxon>
        <taxon>Gunneridae</taxon>
        <taxon>Pentapetalae</taxon>
        <taxon>asterids</taxon>
        <taxon>lamiids</taxon>
        <taxon>Lamiales</taxon>
        <taxon>Gesneriaceae</taxon>
        <taxon>Didymocarpoideae</taxon>
        <taxon>Trichosporeae</taxon>
        <taxon>Loxocarpinae</taxon>
        <taxon>Dorcoceras</taxon>
    </lineage>
</organism>
<keyword evidence="6" id="KW-0175">Coiled coil</keyword>
<dbReference type="Pfam" id="PF01486">
    <property type="entry name" value="K-box"/>
    <property type="match status" value="1"/>
</dbReference>
<evidence type="ECO:0000256" key="4">
    <source>
        <dbReference type="ARBA" id="ARBA00023163"/>
    </source>
</evidence>
<dbReference type="OrthoDB" id="1898716at2759"/>
<dbReference type="SUPFAM" id="SSF55455">
    <property type="entry name" value="SRF-like"/>
    <property type="match status" value="1"/>
</dbReference>
<feature type="domain" description="MADS-box" evidence="8">
    <location>
        <begin position="1"/>
        <end position="61"/>
    </location>
</feature>
<proteinExistence type="predicted"/>
<feature type="region of interest" description="Disordered" evidence="7">
    <location>
        <begin position="183"/>
        <end position="216"/>
    </location>
</feature>
<dbReference type="SMART" id="SM00432">
    <property type="entry name" value="MADS"/>
    <property type="match status" value="1"/>
</dbReference>
<dbReference type="InterPro" id="IPR002487">
    <property type="entry name" value="TF_Kbox"/>
</dbReference>
<evidence type="ECO:0000313" key="10">
    <source>
        <dbReference type="EMBL" id="KZV52255.1"/>
    </source>
</evidence>
<dbReference type="GO" id="GO:0005634">
    <property type="term" value="C:nucleus"/>
    <property type="evidence" value="ECO:0007669"/>
    <property type="project" value="UniProtKB-SubCell"/>
</dbReference>
<dbReference type="GO" id="GO:0046983">
    <property type="term" value="F:protein dimerization activity"/>
    <property type="evidence" value="ECO:0007669"/>
    <property type="project" value="InterPro"/>
</dbReference>
<feature type="compositionally biased region" description="Polar residues" evidence="7">
    <location>
        <begin position="188"/>
        <end position="198"/>
    </location>
</feature>
<evidence type="ECO:0000259" key="9">
    <source>
        <dbReference type="PROSITE" id="PS51297"/>
    </source>
</evidence>
<dbReference type="PROSITE" id="PS00350">
    <property type="entry name" value="MADS_BOX_1"/>
    <property type="match status" value="1"/>
</dbReference>
<comment type="subcellular location">
    <subcellularLocation>
        <location evidence="1">Nucleus</location>
    </subcellularLocation>
</comment>
<sequence>MVRQKIQINKIDNLTARQVTFSKRRRGLFKKAQELSVLCDAEIALIVFSATGKLFDFSSSSMTQVIKRYTTQTENSNNLGQQSLLVDQAEGTRQDLLNKELAKRKIELQQLQGEELEGLSLDDLMRLEKFVEGGLSRVGKFKDDKFLNEISILKAKESELMEENARLKHQAKRYEGMRTAVEVDPGNSAGSVSNSRSFALSAEDKTDSDTSLRLCL</sequence>
<evidence type="ECO:0000256" key="5">
    <source>
        <dbReference type="ARBA" id="ARBA00023242"/>
    </source>
</evidence>
<dbReference type="EMBL" id="KQ991137">
    <property type="protein sequence ID" value="KZV52255.1"/>
    <property type="molecule type" value="Genomic_DNA"/>
</dbReference>
<keyword evidence="3" id="KW-0238">DNA-binding</keyword>
<dbReference type="PANTHER" id="PTHR48019">
    <property type="entry name" value="SERUM RESPONSE FACTOR HOMOLOG"/>
    <property type="match status" value="1"/>
</dbReference>
<keyword evidence="5" id="KW-0539">Nucleus</keyword>
<dbReference type="PROSITE" id="PS51297">
    <property type="entry name" value="K_BOX"/>
    <property type="match status" value="1"/>
</dbReference>
<dbReference type="CDD" id="cd00265">
    <property type="entry name" value="MADS_MEF2_like"/>
    <property type="match status" value="1"/>
</dbReference>
<dbReference type="PRINTS" id="PR00404">
    <property type="entry name" value="MADSDOMAIN"/>
</dbReference>
<dbReference type="Pfam" id="PF00319">
    <property type="entry name" value="SRF-TF"/>
    <property type="match status" value="1"/>
</dbReference>
<dbReference type="Gene3D" id="3.40.1810.10">
    <property type="entry name" value="Transcription factor, MADS-box"/>
    <property type="match status" value="1"/>
</dbReference>
<keyword evidence="4" id="KW-0804">Transcription</keyword>
<dbReference type="FunFam" id="3.40.1810.10:FF:000007">
    <property type="entry name" value="Transcription factor, MADS-box"/>
    <property type="match status" value="1"/>
</dbReference>